<comment type="caution">
    <text evidence="9">The sequence shown here is derived from an EMBL/GenBank/DDBJ whole genome shotgun (WGS) entry which is preliminary data.</text>
</comment>
<evidence type="ECO:0000256" key="2">
    <source>
        <dbReference type="ARBA" id="ARBA00004236"/>
    </source>
</evidence>
<evidence type="ECO:0000256" key="6">
    <source>
        <dbReference type="ARBA" id="ARBA00023136"/>
    </source>
</evidence>
<feature type="compositionally biased region" description="Basic and acidic residues" evidence="8">
    <location>
        <begin position="1"/>
        <end position="15"/>
    </location>
</feature>
<sequence length="403" mass="45929">MMYSSWEKEKSLREVKQRKHPKNPSFSSTLLDEIFNSSVDGNEKNPFEVKHFKNQSTRKPNNDVGNVKMKATSNIKKVEEMASLKRACLMEKFMEQKINEKVSSLRNISSLQEFYNDPMFFSTSSSSSSDSSSGGLSSSDVELFYDSSTKSRTIISCFSARSYSKNNNTSQQMSGNEMEDNLMKSKSRALKMYNNFKKVKQPISPGGRLTSFISSLFASGNVKHSKEEGIHEEKWKPTASKASTCSSATSSFSRCCITKSVPNSMRKCDDFGVRKTVHLYPVSGHKSTYDDKLDRFKRQPASHKNYGSVSCSKTLKLHVLERNKYIDQEASKDVFLKEWKDQEKDNDFEDEDEDVERVSDSSSDLFEIDHLKVFGNNRFYEELPVYETTHLDRNQAIASGLKV</sequence>
<dbReference type="GO" id="GO:0009734">
    <property type="term" value="P:auxin-activated signaling pathway"/>
    <property type="evidence" value="ECO:0007669"/>
    <property type="project" value="UniProtKB-KW"/>
</dbReference>
<keyword evidence="7" id="KW-0927">Auxin signaling pathway</keyword>
<organism evidence="9 10">
    <name type="scientific">Lithospermum erythrorhizon</name>
    <name type="common">Purple gromwell</name>
    <name type="synonym">Lithospermum officinale var. erythrorhizon</name>
    <dbReference type="NCBI Taxonomy" id="34254"/>
    <lineage>
        <taxon>Eukaryota</taxon>
        <taxon>Viridiplantae</taxon>
        <taxon>Streptophyta</taxon>
        <taxon>Embryophyta</taxon>
        <taxon>Tracheophyta</taxon>
        <taxon>Spermatophyta</taxon>
        <taxon>Magnoliopsida</taxon>
        <taxon>eudicotyledons</taxon>
        <taxon>Gunneridae</taxon>
        <taxon>Pentapetalae</taxon>
        <taxon>asterids</taxon>
        <taxon>lamiids</taxon>
        <taxon>Boraginales</taxon>
        <taxon>Boraginaceae</taxon>
        <taxon>Boraginoideae</taxon>
        <taxon>Lithospermeae</taxon>
        <taxon>Lithospermum</taxon>
    </lineage>
</organism>
<evidence type="ECO:0000256" key="4">
    <source>
        <dbReference type="ARBA" id="ARBA00022448"/>
    </source>
</evidence>
<keyword evidence="4" id="KW-0813">Transport</keyword>
<name>A0AAV3QGF3_LITER</name>
<feature type="region of interest" description="Disordered" evidence="8">
    <location>
        <begin position="1"/>
        <end position="28"/>
    </location>
</feature>
<protein>
    <recommendedName>
        <fullName evidence="11">Protein BIG GRAIN 1-like B</fullName>
    </recommendedName>
</protein>
<dbReference type="EMBL" id="BAABME010021060">
    <property type="protein sequence ID" value="GAA0162253.1"/>
    <property type="molecule type" value="Genomic_DNA"/>
</dbReference>
<dbReference type="InterPro" id="IPR039621">
    <property type="entry name" value="BG1-like"/>
</dbReference>
<evidence type="ECO:0000313" key="10">
    <source>
        <dbReference type="Proteomes" id="UP001454036"/>
    </source>
</evidence>
<comment type="subcellular location">
    <subcellularLocation>
        <location evidence="2">Cell membrane</location>
    </subcellularLocation>
</comment>
<dbReference type="Proteomes" id="UP001454036">
    <property type="component" value="Unassembled WGS sequence"/>
</dbReference>
<dbReference type="PANTHER" id="PTHR33541">
    <property type="entry name" value="PROTEIN BIG GRAIN 1-LIKE A-RELATED"/>
    <property type="match status" value="1"/>
</dbReference>
<dbReference type="PANTHER" id="PTHR33541:SF12">
    <property type="entry name" value="PROTEIN BIG GRAIN 1-LIKE A"/>
    <property type="match status" value="1"/>
</dbReference>
<keyword evidence="10" id="KW-1185">Reference proteome</keyword>
<keyword evidence="6" id="KW-0472">Membrane</keyword>
<dbReference type="AlphaFoldDB" id="A0AAV3QGF3"/>
<gene>
    <name evidence="9" type="ORF">LIER_39379</name>
</gene>
<dbReference type="GO" id="GO:0005886">
    <property type="term" value="C:plasma membrane"/>
    <property type="evidence" value="ECO:0007669"/>
    <property type="project" value="UniProtKB-SubCell"/>
</dbReference>
<evidence type="ECO:0000256" key="8">
    <source>
        <dbReference type="SAM" id="MobiDB-lite"/>
    </source>
</evidence>
<proteinExistence type="inferred from homology"/>
<accession>A0AAV3QGF3</accession>
<reference evidence="9 10" key="1">
    <citation type="submission" date="2024-01" db="EMBL/GenBank/DDBJ databases">
        <title>The complete chloroplast genome sequence of Lithospermum erythrorhizon: insights into the phylogenetic relationship among Boraginaceae species and the maternal lineages of purple gromwells.</title>
        <authorList>
            <person name="Okada T."/>
            <person name="Watanabe K."/>
        </authorList>
    </citation>
    <scope>NUCLEOTIDE SEQUENCE [LARGE SCALE GENOMIC DNA]</scope>
</reference>
<evidence type="ECO:0000256" key="7">
    <source>
        <dbReference type="ARBA" id="ARBA00023294"/>
    </source>
</evidence>
<evidence type="ECO:0000256" key="3">
    <source>
        <dbReference type="ARBA" id="ARBA00010067"/>
    </source>
</evidence>
<keyword evidence="5" id="KW-1003">Cell membrane</keyword>
<comment type="function">
    <text evidence="1">Involved in auxin transport. Regulator of the auxin signaling pathway.</text>
</comment>
<evidence type="ECO:0000313" key="9">
    <source>
        <dbReference type="EMBL" id="GAA0162253.1"/>
    </source>
</evidence>
<evidence type="ECO:0000256" key="1">
    <source>
        <dbReference type="ARBA" id="ARBA00002281"/>
    </source>
</evidence>
<evidence type="ECO:0000256" key="5">
    <source>
        <dbReference type="ARBA" id="ARBA00022475"/>
    </source>
</evidence>
<evidence type="ECO:0008006" key="11">
    <source>
        <dbReference type="Google" id="ProtNLM"/>
    </source>
</evidence>
<comment type="similarity">
    <text evidence="3">Belongs to the BIG GRAIN 1 (BG1) plant protein family.</text>
</comment>